<evidence type="ECO:0000313" key="2">
    <source>
        <dbReference type="Proteomes" id="UP000701698"/>
    </source>
</evidence>
<organism evidence="1 2">
    <name type="scientific">candidate division WWE3 bacterium</name>
    <dbReference type="NCBI Taxonomy" id="2053526"/>
    <lineage>
        <taxon>Bacteria</taxon>
        <taxon>Katanobacteria</taxon>
    </lineage>
</organism>
<name>A0A955LHH5_UNCKA</name>
<reference evidence="1" key="1">
    <citation type="submission" date="2020-04" db="EMBL/GenBank/DDBJ databases">
        <authorList>
            <person name="Zhang T."/>
        </authorList>
    </citation>
    <scope>NUCLEOTIDE SEQUENCE</scope>
    <source>
        <strain evidence="1">HKST-UBA01</strain>
    </source>
</reference>
<feature type="non-terminal residue" evidence="1">
    <location>
        <position position="88"/>
    </location>
</feature>
<dbReference type="EMBL" id="JAGQKX010000085">
    <property type="protein sequence ID" value="MCA9390397.1"/>
    <property type="molecule type" value="Genomic_DNA"/>
</dbReference>
<evidence type="ECO:0000313" key="1">
    <source>
        <dbReference type="EMBL" id="MCA9390397.1"/>
    </source>
</evidence>
<sequence>MQSVLTDVLVLGRDLTFDDFTQRLAEGISKFILKFNGEIVVFLLTEDGIKLVFTEDHVSFITVPVRDIGHFDWLGSKIFGGDMTVISL</sequence>
<accession>A0A955LHH5</accession>
<dbReference type="AlphaFoldDB" id="A0A955LHH5"/>
<proteinExistence type="predicted"/>
<reference evidence="1" key="2">
    <citation type="journal article" date="2021" name="Microbiome">
        <title>Successional dynamics and alternative stable states in a saline activated sludge microbial community over 9 years.</title>
        <authorList>
            <person name="Wang Y."/>
            <person name="Ye J."/>
            <person name="Ju F."/>
            <person name="Liu L."/>
            <person name="Boyd J.A."/>
            <person name="Deng Y."/>
            <person name="Parks D.H."/>
            <person name="Jiang X."/>
            <person name="Yin X."/>
            <person name="Woodcroft B.J."/>
            <person name="Tyson G.W."/>
            <person name="Hugenholtz P."/>
            <person name="Polz M.F."/>
            <person name="Zhang T."/>
        </authorList>
    </citation>
    <scope>NUCLEOTIDE SEQUENCE</scope>
    <source>
        <strain evidence="1">HKST-UBA01</strain>
    </source>
</reference>
<dbReference type="Proteomes" id="UP000701698">
    <property type="component" value="Unassembled WGS sequence"/>
</dbReference>
<comment type="caution">
    <text evidence="1">The sequence shown here is derived from an EMBL/GenBank/DDBJ whole genome shotgun (WGS) entry which is preliminary data.</text>
</comment>
<protein>
    <submittedName>
        <fullName evidence="1">Uncharacterized protein</fullName>
    </submittedName>
</protein>
<gene>
    <name evidence="1" type="ORF">KC571_03255</name>
</gene>